<keyword evidence="3" id="KW-1185">Reference proteome</keyword>
<feature type="region of interest" description="Disordered" evidence="1">
    <location>
        <begin position="222"/>
        <end position="247"/>
    </location>
</feature>
<dbReference type="RefSeq" id="XP_013324625.1">
    <property type="nucleotide sequence ID" value="XM_013469171.1"/>
</dbReference>
<dbReference type="Proteomes" id="UP000053958">
    <property type="component" value="Unassembled WGS sequence"/>
</dbReference>
<dbReference type="EMBL" id="LASV01000513">
    <property type="protein sequence ID" value="KKA18013.1"/>
    <property type="molecule type" value="Genomic_DNA"/>
</dbReference>
<dbReference type="OrthoDB" id="1606438at2759"/>
<gene>
    <name evidence="2" type="ORF">T310_8038</name>
</gene>
<evidence type="ECO:0000313" key="2">
    <source>
        <dbReference type="EMBL" id="KKA18013.1"/>
    </source>
</evidence>
<evidence type="ECO:0000313" key="3">
    <source>
        <dbReference type="Proteomes" id="UP000053958"/>
    </source>
</evidence>
<dbReference type="AlphaFoldDB" id="A0A0F4YK80"/>
<dbReference type="PANTHER" id="PTHR43712">
    <property type="entry name" value="PUTATIVE (AFU_ORTHOLOGUE AFUA_4G14580)-RELATED"/>
    <property type="match status" value="1"/>
</dbReference>
<dbReference type="GeneID" id="25320303"/>
<dbReference type="SUPFAM" id="SSF46785">
    <property type="entry name" value="Winged helix' DNA-binding domain"/>
    <property type="match status" value="1"/>
</dbReference>
<dbReference type="Gene3D" id="1.10.10.10">
    <property type="entry name" value="Winged helix-like DNA-binding domain superfamily/Winged helix DNA-binding domain"/>
    <property type="match status" value="1"/>
</dbReference>
<dbReference type="PANTHER" id="PTHR43712:SF15">
    <property type="entry name" value="MONODICTYPHENONE CLUSTER TRANSCRIPTIONAL COACTIVATOR MDPA"/>
    <property type="match status" value="1"/>
</dbReference>
<dbReference type="InterPro" id="IPR036388">
    <property type="entry name" value="WH-like_DNA-bd_sf"/>
</dbReference>
<protein>
    <submittedName>
        <fullName evidence="2">Uncharacterized protein</fullName>
    </submittedName>
</protein>
<accession>A0A0F4YK80</accession>
<organism evidence="2 3">
    <name type="scientific">Rasamsonia emersonii (strain ATCC 16479 / CBS 393.64 / IMI 116815)</name>
    <dbReference type="NCBI Taxonomy" id="1408163"/>
    <lineage>
        <taxon>Eukaryota</taxon>
        <taxon>Fungi</taxon>
        <taxon>Dikarya</taxon>
        <taxon>Ascomycota</taxon>
        <taxon>Pezizomycotina</taxon>
        <taxon>Eurotiomycetes</taxon>
        <taxon>Eurotiomycetidae</taxon>
        <taxon>Eurotiales</taxon>
        <taxon>Trichocomaceae</taxon>
        <taxon>Rasamsonia</taxon>
    </lineage>
</organism>
<sequence length="387" mass="41413">MTNLAQLEAYTRELSTAIKRLATHCQNAKVAVDSMRGGPPQLIPPGAPEEAHRARESALASITKLQIMLAGPTDFLQQMASQTQLLACVQWLGEFQVPACVPLDGSALMKDVSDLIGVPETQLCRIIRMATTAGFLQEPQPGYIAHSALSASFVTKPSYLDAAMFLAGTAVPAALEMAAATKQRSGSSERANVVSNNSAFSSSGETQLPRLQLQLNPACALSSSRNGTAASKFDKTQHPRSNPRINVQYRVPGTPQPILDAAVYIINFPLPAPGVSSSTSLATQINAELRAHLNALRMSRSATMVLTVPSLSERGTVSTEAAVQTRIRDLSLMQLANERELEMSELMNLLNGVSDSEGRLVLVNKVRSAGNNGAVALEVKYQAYTDR</sequence>
<evidence type="ECO:0000256" key="1">
    <source>
        <dbReference type="SAM" id="MobiDB-lite"/>
    </source>
</evidence>
<dbReference type="STRING" id="1408163.A0A0F4YK80"/>
<proteinExistence type="predicted"/>
<comment type="caution">
    <text evidence="2">The sequence shown here is derived from an EMBL/GenBank/DDBJ whole genome shotgun (WGS) entry which is preliminary data.</text>
</comment>
<reference evidence="2 3" key="1">
    <citation type="submission" date="2015-04" db="EMBL/GenBank/DDBJ databases">
        <authorList>
            <person name="Heijne W.H."/>
            <person name="Fedorova N.D."/>
            <person name="Nierman W.C."/>
            <person name="Vollebregt A.W."/>
            <person name="Zhao Z."/>
            <person name="Wu L."/>
            <person name="Kumar M."/>
            <person name="Stam H."/>
            <person name="van den Berg M.A."/>
            <person name="Pel H.J."/>
        </authorList>
    </citation>
    <scope>NUCLEOTIDE SEQUENCE [LARGE SCALE GENOMIC DNA]</scope>
    <source>
        <strain evidence="2 3">CBS 393.64</strain>
    </source>
</reference>
<dbReference type="InterPro" id="IPR036390">
    <property type="entry name" value="WH_DNA-bd_sf"/>
</dbReference>
<name>A0A0F4YK80_RASE3</name>